<proteinExistence type="inferred from homology"/>
<sequence length="245" mass="25826">MSGLVLVTGAGRRVGAGIALRLARDGWTIGVHFNGSRDGAQSVASEIRVNGGKAELFSADLTDQSAIDAMAARLAQRGDWVGVVNSAASFTPDSITDFSLDAAQAQVRLNLLAPVYLARKLREQIGSRRGFVTNISDQKVLNQNPDFLSYTLAKTGLAHATGALAMALAPNIRVNCIAAGLMLVSGDQQNFKDVHNNNLTRIGTRVEDVADAVAYLANGENITGALIPVDGGQHLVPSARDVMFD</sequence>
<reference evidence="3 4" key="1">
    <citation type="submission" date="2015-11" db="EMBL/GenBank/DDBJ databases">
        <title>Whole-Genome Sequence of Candidatus Oderbacter manganicum from the National Park Lower Oder Valley, Germany.</title>
        <authorList>
            <person name="Braun B."/>
            <person name="Liere K."/>
            <person name="Szewzyk U."/>
        </authorList>
    </citation>
    <scope>NUCLEOTIDE SEQUENCE [LARGE SCALE GENOMIC DNA]</scope>
    <source>
        <strain evidence="3 4">OTSz_A_272</strain>
    </source>
</reference>
<dbReference type="PRINTS" id="PR00081">
    <property type="entry name" value="GDHRDH"/>
</dbReference>
<accession>A0A1B1AKD5</accession>
<dbReference type="EMBL" id="CP013244">
    <property type="protein sequence ID" value="ANP47005.1"/>
    <property type="molecule type" value="Genomic_DNA"/>
</dbReference>
<organism evidence="3 4">
    <name type="scientific">Candidatus Viadribacter manganicus</name>
    <dbReference type="NCBI Taxonomy" id="1759059"/>
    <lineage>
        <taxon>Bacteria</taxon>
        <taxon>Pseudomonadati</taxon>
        <taxon>Pseudomonadota</taxon>
        <taxon>Alphaproteobacteria</taxon>
        <taxon>Hyphomonadales</taxon>
        <taxon>Hyphomonadaceae</taxon>
        <taxon>Candidatus Viadribacter</taxon>
    </lineage>
</organism>
<evidence type="ECO:0000256" key="2">
    <source>
        <dbReference type="ARBA" id="ARBA00023002"/>
    </source>
</evidence>
<dbReference type="STRING" id="1759059.ATE48_14315"/>
<evidence type="ECO:0000313" key="3">
    <source>
        <dbReference type="EMBL" id="ANP47005.1"/>
    </source>
</evidence>
<dbReference type="KEGG" id="cbot:ATE48_14315"/>
<name>A0A1B1AKD5_9PROT</name>
<dbReference type="PANTHER" id="PTHR43639:SF1">
    <property type="entry name" value="SHORT-CHAIN DEHYDROGENASE_REDUCTASE FAMILY PROTEIN"/>
    <property type="match status" value="1"/>
</dbReference>
<dbReference type="SUPFAM" id="SSF51735">
    <property type="entry name" value="NAD(P)-binding Rossmann-fold domains"/>
    <property type="match status" value="1"/>
</dbReference>
<keyword evidence="4" id="KW-1185">Reference proteome</keyword>
<comment type="similarity">
    <text evidence="1">Belongs to the short-chain dehydrogenases/reductases (SDR) family.</text>
</comment>
<keyword evidence="2" id="KW-0560">Oxidoreductase</keyword>
<dbReference type="Gene3D" id="3.40.50.720">
    <property type="entry name" value="NAD(P)-binding Rossmann-like Domain"/>
    <property type="match status" value="1"/>
</dbReference>
<gene>
    <name evidence="3" type="ORF">ATE48_14315</name>
</gene>
<evidence type="ECO:0008006" key="5">
    <source>
        <dbReference type="Google" id="ProtNLM"/>
    </source>
</evidence>
<evidence type="ECO:0000256" key="1">
    <source>
        <dbReference type="ARBA" id="ARBA00006484"/>
    </source>
</evidence>
<dbReference type="OrthoDB" id="9786360at2"/>
<dbReference type="Pfam" id="PF13561">
    <property type="entry name" value="adh_short_C2"/>
    <property type="match status" value="1"/>
</dbReference>
<dbReference type="AlphaFoldDB" id="A0A1B1AKD5"/>
<evidence type="ECO:0000313" key="4">
    <source>
        <dbReference type="Proteomes" id="UP000092498"/>
    </source>
</evidence>
<protein>
    <recommendedName>
        <fullName evidence="5">Short-chain dehydrogenase</fullName>
    </recommendedName>
</protein>
<dbReference type="InterPro" id="IPR002347">
    <property type="entry name" value="SDR_fam"/>
</dbReference>
<dbReference type="RefSeq" id="WP_083197368.1">
    <property type="nucleotide sequence ID" value="NZ_CP013244.1"/>
</dbReference>
<dbReference type="Proteomes" id="UP000092498">
    <property type="component" value="Chromosome"/>
</dbReference>
<dbReference type="InterPro" id="IPR036291">
    <property type="entry name" value="NAD(P)-bd_dom_sf"/>
</dbReference>
<dbReference type="GO" id="GO:0016491">
    <property type="term" value="F:oxidoreductase activity"/>
    <property type="evidence" value="ECO:0007669"/>
    <property type="project" value="UniProtKB-KW"/>
</dbReference>
<dbReference type="InParanoid" id="A0A1B1AKD5"/>
<dbReference type="PANTHER" id="PTHR43639">
    <property type="entry name" value="OXIDOREDUCTASE, SHORT-CHAIN DEHYDROGENASE/REDUCTASE FAMILY (AFU_ORTHOLOGUE AFUA_5G02870)"/>
    <property type="match status" value="1"/>
</dbReference>